<dbReference type="OrthoDB" id="8440979at2"/>
<keyword evidence="4" id="KW-1185">Reference proteome</keyword>
<dbReference type="GO" id="GO:0007165">
    <property type="term" value="P:signal transduction"/>
    <property type="evidence" value="ECO:0007669"/>
    <property type="project" value="InterPro"/>
</dbReference>
<name>A0A1E3H3L3_9HYPH</name>
<accession>A0A1E3H3L3</accession>
<sequence length="554" mass="58877">MTAAGGKRTPLLRAVSATLFVSILVFAATLAVCAGLVMAAERTWLAEETTRLRESSIALLRSAIDPRYQTKSEEVSRVGSRLVVIDALKGASIFDETGTVLESFGERPHTTFAALRHGVVPAPESPEEARAEFHIAPVVTETPFHLLLRVDTTPMRTIVARNVARLRLAALVISLVAAAVAAMVVQRRIARPARRIAAVLAAAIEHPEAADRQLCAMARSDEIGRMARNIDSFLTQIAAAWRTRVMVADALLSNAPTGLVQVSAGGALLSANPAAERLLALRYGDDGLPLPTNLRMVDSGERMTLTQCAGALREGSRLVEALESRVPTFMLADAVKAGSEEAGQSTVILLTDVTSLQRSGQESAERAGLAEREIRERARRQLELKLMLESCLALLAPSPSGPDEHIDPLPLAVNWIRDAQAAGLVGEADVSLEGPIVSGAAADVEAIVRLGLLSVFARAGSTPVRLVVEGKGINFETAGYTFRAYPPAAAQAHDDGSASAADWQLALAALRTAVKRVRGQVSEFASTEDETSVRVILRGATERVHTGLASSRQS</sequence>
<protein>
    <recommendedName>
        <fullName evidence="2">HAMP domain-containing protein</fullName>
    </recommendedName>
</protein>
<evidence type="ECO:0000313" key="3">
    <source>
        <dbReference type="EMBL" id="ODN70913.1"/>
    </source>
</evidence>
<keyword evidence="1" id="KW-1133">Transmembrane helix</keyword>
<dbReference type="EMBL" id="MCRJ01000035">
    <property type="protein sequence ID" value="ODN70913.1"/>
    <property type="molecule type" value="Genomic_DNA"/>
</dbReference>
<evidence type="ECO:0000256" key="1">
    <source>
        <dbReference type="SAM" id="Phobius"/>
    </source>
</evidence>
<dbReference type="InterPro" id="IPR003660">
    <property type="entry name" value="HAMP_dom"/>
</dbReference>
<comment type="caution">
    <text evidence="3">The sequence shown here is derived from an EMBL/GenBank/DDBJ whole genome shotgun (WGS) entry which is preliminary data.</text>
</comment>
<evidence type="ECO:0000313" key="4">
    <source>
        <dbReference type="Proteomes" id="UP000094622"/>
    </source>
</evidence>
<proteinExistence type="predicted"/>
<reference evidence="3 4" key="1">
    <citation type="submission" date="2016-07" db="EMBL/GenBank/DDBJ databases">
        <title>Draft Genome Sequence of Methylobrevis pamukkalensis PK2.</title>
        <authorList>
            <person name="Vasilenko O.V."/>
            <person name="Doronina N.V."/>
            <person name="Shmareva M.N."/>
            <person name="Tarlachkov S.V."/>
            <person name="Mustakhimov I."/>
            <person name="Trotsenko Y.A."/>
        </authorList>
    </citation>
    <scope>NUCLEOTIDE SEQUENCE [LARGE SCALE GENOMIC DNA]</scope>
    <source>
        <strain evidence="3 4">PK2</strain>
    </source>
</reference>
<keyword evidence="1" id="KW-0812">Transmembrane</keyword>
<dbReference type="PROSITE" id="PS50885">
    <property type="entry name" value="HAMP"/>
    <property type="match status" value="1"/>
</dbReference>
<feature type="transmembrane region" description="Helical" evidence="1">
    <location>
        <begin position="166"/>
        <end position="185"/>
    </location>
</feature>
<dbReference type="AlphaFoldDB" id="A0A1E3H3L3"/>
<gene>
    <name evidence="3" type="ORF">A6302_01757</name>
</gene>
<dbReference type="Gene3D" id="6.10.340.10">
    <property type="match status" value="1"/>
</dbReference>
<dbReference type="Proteomes" id="UP000094622">
    <property type="component" value="Unassembled WGS sequence"/>
</dbReference>
<evidence type="ECO:0000259" key="2">
    <source>
        <dbReference type="PROSITE" id="PS50885"/>
    </source>
</evidence>
<organism evidence="3 4">
    <name type="scientific">Methylobrevis pamukkalensis</name>
    <dbReference type="NCBI Taxonomy" id="1439726"/>
    <lineage>
        <taxon>Bacteria</taxon>
        <taxon>Pseudomonadati</taxon>
        <taxon>Pseudomonadota</taxon>
        <taxon>Alphaproteobacteria</taxon>
        <taxon>Hyphomicrobiales</taxon>
        <taxon>Pleomorphomonadaceae</taxon>
        <taxon>Methylobrevis</taxon>
    </lineage>
</organism>
<keyword evidence="1" id="KW-0472">Membrane</keyword>
<dbReference type="RefSeq" id="WP_069306573.1">
    <property type="nucleotide sequence ID" value="NZ_MCRJ01000035.1"/>
</dbReference>
<feature type="domain" description="HAMP" evidence="2">
    <location>
        <begin position="187"/>
        <end position="242"/>
    </location>
</feature>
<dbReference type="GO" id="GO:0016020">
    <property type="term" value="C:membrane"/>
    <property type="evidence" value="ECO:0007669"/>
    <property type="project" value="InterPro"/>
</dbReference>